<name>A0A6A6XWM7_9PLEO</name>
<organism evidence="1 2">
    <name type="scientific">Melanomma pulvis-pyrius CBS 109.77</name>
    <dbReference type="NCBI Taxonomy" id="1314802"/>
    <lineage>
        <taxon>Eukaryota</taxon>
        <taxon>Fungi</taxon>
        <taxon>Dikarya</taxon>
        <taxon>Ascomycota</taxon>
        <taxon>Pezizomycotina</taxon>
        <taxon>Dothideomycetes</taxon>
        <taxon>Pleosporomycetidae</taxon>
        <taxon>Pleosporales</taxon>
        <taxon>Melanommataceae</taxon>
        <taxon>Melanomma</taxon>
    </lineage>
</organism>
<dbReference type="Proteomes" id="UP000799757">
    <property type="component" value="Unassembled WGS sequence"/>
</dbReference>
<evidence type="ECO:0000313" key="1">
    <source>
        <dbReference type="EMBL" id="KAF2800840.1"/>
    </source>
</evidence>
<reference evidence="1" key="1">
    <citation type="journal article" date="2020" name="Stud. Mycol.">
        <title>101 Dothideomycetes genomes: a test case for predicting lifestyles and emergence of pathogens.</title>
        <authorList>
            <person name="Haridas S."/>
            <person name="Albert R."/>
            <person name="Binder M."/>
            <person name="Bloem J."/>
            <person name="Labutti K."/>
            <person name="Salamov A."/>
            <person name="Andreopoulos B."/>
            <person name="Baker S."/>
            <person name="Barry K."/>
            <person name="Bills G."/>
            <person name="Bluhm B."/>
            <person name="Cannon C."/>
            <person name="Castanera R."/>
            <person name="Culley D."/>
            <person name="Daum C."/>
            <person name="Ezra D."/>
            <person name="Gonzalez J."/>
            <person name="Henrissat B."/>
            <person name="Kuo A."/>
            <person name="Liang C."/>
            <person name="Lipzen A."/>
            <person name="Lutzoni F."/>
            <person name="Magnuson J."/>
            <person name="Mondo S."/>
            <person name="Nolan M."/>
            <person name="Ohm R."/>
            <person name="Pangilinan J."/>
            <person name="Park H.-J."/>
            <person name="Ramirez L."/>
            <person name="Alfaro M."/>
            <person name="Sun H."/>
            <person name="Tritt A."/>
            <person name="Yoshinaga Y."/>
            <person name="Zwiers L.-H."/>
            <person name="Turgeon B."/>
            <person name="Goodwin S."/>
            <person name="Spatafora J."/>
            <person name="Crous P."/>
            <person name="Grigoriev I."/>
        </authorList>
    </citation>
    <scope>NUCLEOTIDE SEQUENCE</scope>
    <source>
        <strain evidence="1">CBS 109.77</strain>
    </source>
</reference>
<protein>
    <submittedName>
        <fullName evidence="1">Uncharacterized protein</fullName>
    </submittedName>
</protein>
<accession>A0A6A6XWM7</accession>
<gene>
    <name evidence="1" type="ORF">K505DRAFT_320224</name>
</gene>
<proteinExistence type="predicted"/>
<evidence type="ECO:0000313" key="2">
    <source>
        <dbReference type="Proteomes" id="UP000799757"/>
    </source>
</evidence>
<sequence>MAHVVARKVLDDCIWDWKWRPSDRFAWDLIRKKTSPRFEERWASPVCLGAVVLHGTIRDTYPMPCGMGEYCQPLQLAEVMP</sequence>
<dbReference type="AlphaFoldDB" id="A0A6A6XWM7"/>
<dbReference type="EMBL" id="MU001742">
    <property type="protein sequence ID" value="KAF2800840.1"/>
    <property type="molecule type" value="Genomic_DNA"/>
</dbReference>
<keyword evidence="2" id="KW-1185">Reference proteome</keyword>